<dbReference type="PROSITE" id="PS00061">
    <property type="entry name" value="ADH_SHORT"/>
    <property type="match status" value="1"/>
</dbReference>
<dbReference type="InterPro" id="IPR036291">
    <property type="entry name" value="NAD(P)-bd_dom_sf"/>
</dbReference>
<dbReference type="OrthoDB" id="517007at2"/>
<evidence type="ECO:0000256" key="3">
    <source>
        <dbReference type="ARBA" id="ARBA00023027"/>
    </source>
</evidence>
<keyword evidence="6" id="KW-1185">Reference proteome</keyword>
<proteinExistence type="inferred from homology"/>
<accession>A0A417XWX4</accession>
<dbReference type="PANTHER" id="PTHR24321">
    <property type="entry name" value="DEHYDROGENASES, SHORT CHAIN"/>
    <property type="match status" value="1"/>
</dbReference>
<dbReference type="RefSeq" id="WP_118927419.1">
    <property type="nucleotide sequence ID" value="NZ_QXGH01000028.1"/>
</dbReference>
<dbReference type="Gene3D" id="3.40.50.720">
    <property type="entry name" value="NAD(P)-binding Rossmann-like Domain"/>
    <property type="match status" value="1"/>
</dbReference>
<dbReference type="PRINTS" id="PR00080">
    <property type="entry name" value="SDRFAMILY"/>
</dbReference>
<evidence type="ECO:0000256" key="1">
    <source>
        <dbReference type="ARBA" id="ARBA00006484"/>
    </source>
</evidence>
<evidence type="ECO:0000313" key="5">
    <source>
        <dbReference type="EMBL" id="RHW24876.1"/>
    </source>
</evidence>
<dbReference type="FunFam" id="3.40.50.720:FF:000084">
    <property type="entry name" value="Short-chain dehydrogenase reductase"/>
    <property type="match status" value="1"/>
</dbReference>
<dbReference type="PRINTS" id="PR00081">
    <property type="entry name" value="GDHRDH"/>
</dbReference>
<dbReference type="InterPro" id="IPR002347">
    <property type="entry name" value="SDR_fam"/>
</dbReference>
<dbReference type="EMBL" id="QXGH01000028">
    <property type="protein sequence ID" value="RHW24876.1"/>
    <property type="molecule type" value="Genomic_DNA"/>
</dbReference>
<keyword evidence="2" id="KW-0560">Oxidoreductase</keyword>
<dbReference type="NCBIfam" id="TIGR03971">
    <property type="entry name" value="SDR_subfam_1"/>
    <property type="match status" value="1"/>
</dbReference>
<evidence type="ECO:0000256" key="4">
    <source>
        <dbReference type="RuleBase" id="RU000363"/>
    </source>
</evidence>
<comment type="caution">
    <text evidence="5">The sequence shown here is derived from an EMBL/GenBank/DDBJ whole genome shotgun (WGS) entry which is preliminary data.</text>
</comment>
<protein>
    <submittedName>
        <fullName evidence="5">NAD(P)-dependent oxidoreductase</fullName>
    </submittedName>
</protein>
<reference evidence="5 6" key="1">
    <citation type="submission" date="2018-09" db="EMBL/GenBank/DDBJ databases">
        <title>Genome sequencing of Nocardioides immobilis CCTCC AB 2017083 for comparison to Nocardioides silvaticus.</title>
        <authorList>
            <person name="Li C."/>
            <person name="Wang G."/>
        </authorList>
    </citation>
    <scope>NUCLEOTIDE SEQUENCE [LARGE SCALE GENOMIC DNA]</scope>
    <source>
        <strain evidence="5 6">CCTCC AB 2017083</strain>
    </source>
</reference>
<sequence>MGTLEGKVAFITGAGRGQGRSHAVRLADEGADIIALDICADEVETVPYALAARTDLDETVALVEAKGRRIVAHQADVRDLGQVQKVVDAGLGELGRIDVVCANAGVGSWAVSWEMSEQVWKDMIDVNLTGVFNTVRAALPSMVERGEGGSVVLTSSTAGLIGYQNTAHYTAAKHGVIGLMKVLSQELGPHRIRVNAICPTTVNTPLVVNDATFRLFAPGVADPGPDDVREAFAGLNSLPDVPWIEPLDVSEAVAWLCSDAARYITGIALPIDAGNTAKKG</sequence>
<dbReference type="CDD" id="cd05233">
    <property type="entry name" value="SDR_c"/>
    <property type="match status" value="1"/>
</dbReference>
<keyword evidence="3" id="KW-0520">NAD</keyword>
<evidence type="ECO:0000313" key="6">
    <source>
        <dbReference type="Proteomes" id="UP000283644"/>
    </source>
</evidence>
<dbReference type="NCBIfam" id="NF009467">
    <property type="entry name" value="PRK12826.1-3"/>
    <property type="match status" value="1"/>
</dbReference>
<dbReference type="Pfam" id="PF00106">
    <property type="entry name" value="adh_short"/>
    <property type="match status" value="1"/>
</dbReference>
<gene>
    <name evidence="5" type="ORF">D0Z08_21975</name>
</gene>
<organism evidence="5 6">
    <name type="scientific">Nocardioides immobilis</name>
    <dbReference type="NCBI Taxonomy" id="2049295"/>
    <lineage>
        <taxon>Bacteria</taxon>
        <taxon>Bacillati</taxon>
        <taxon>Actinomycetota</taxon>
        <taxon>Actinomycetes</taxon>
        <taxon>Propionibacteriales</taxon>
        <taxon>Nocardioidaceae</taxon>
        <taxon>Nocardioides</taxon>
    </lineage>
</organism>
<dbReference type="InterPro" id="IPR020904">
    <property type="entry name" value="Sc_DH/Rdtase_CS"/>
</dbReference>
<dbReference type="PANTHER" id="PTHR24321:SF8">
    <property type="entry name" value="ESTRADIOL 17-BETA-DEHYDROGENASE 8-RELATED"/>
    <property type="match status" value="1"/>
</dbReference>
<evidence type="ECO:0000256" key="2">
    <source>
        <dbReference type="ARBA" id="ARBA00023002"/>
    </source>
</evidence>
<dbReference type="InterPro" id="IPR023985">
    <property type="entry name" value="SDR_subfam_1"/>
</dbReference>
<comment type="similarity">
    <text evidence="1 4">Belongs to the short-chain dehydrogenases/reductases (SDR) family.</text>
</comment>
<dbReference type="AlphaFoldDB" id="A0A417XWX4"/>
<dbReference type="Proteomes" id="UP000283644">
    <property type="component" value="Unassembled WGS sequence"/>
</dbReference>
<name>A0A417XWX4_9ACTN</name>
<dbReference type="SUPFAM" id="SSF51735">
    <property type="entry name" value="NAD(P)-binding Rossmann-fold domains"/>
    <property type="match status" value="1"/>
</dbReference>
<dbReference type="GO" id="GO:0016491">
    <property type="term" value="F:oxidoreductase activity"/>
    <property type="evidence" value="ECO:0007669"/>
    <property type="project" value="UniProtKB-KW"/>
</dbReference>